<dbReference type="EMBL" id="UINC01010341">
    <property type="protein sequence ID" value="SVA46043.1"/>
    <property type="molecule type" value="Genomic_DNA"/>
</dbReference>
<accession>A0A381W2C3</accession>
<protein>
    <submittedName>
        <fullName evidence="2">Uncharacterized protein</fullName>
    </submittedName>
</protein>
<feature type="coiled-coil region" evidence="1">
    <location>
        <begin position="98"/>
        <end position="244"/>
    </location>
</feature>
<feature type="non-terminal residue" evidence="2">
    <location>
        <position position="246"/>
    </location>
</feature>
<keyword evidence="1" id="KW-0175">Coiled coil</keyword>
<dbReference type="AlphaFoldDB" id="A0A381W2C3"/>
<proteinExistence type="predicted"/>
<gene>
    <name evidence="2" type="ORF">METZ01_LOCUS98897</name>
</gene>
<organism evidence="2">
    <name type="scientific">marine metagenome</name>
    <dbReference type="NCBI Taxonomy" id="408172"/>
    <lineage>
        <taxon>unclassified sequences</taxon>
        <taxon>metagenomes</taxon>
        <taxon>ecological metagenomes</taxon>
    </lineage>
</organism>
<sequence>MSLINKYKTNMLNKIKLIKNRNLKFKEKCSKLYGKNIQYGGGNFSDDTKPITEIINFDIEIDNNNKLIDEYLIKLNSLHTIITKETPDISKEEFDKFAKELKLKEESILAQKEKIQTQIDELKKQNLENTQQYNTSLQELEQQNAELNSTIQNITNENTTLQQQLTNSSSSSQTNALLLQELQKENKEYETKIANMIQLEAQLVKLQQEKINFNKQLDFANQSLQEQTNLKNQLQAENVTLKQEAE</sequence>
<evidence type="ECO:0000313" key="2">
    <source>
        <dbReference type="EMBL" id="SVA46043.1"/>
    </source>
</evidence>
<reference evidence="2" key="1">
    <citation type="submission" date="2018-05" db="EMBL/GenBank/DDBJ databases">
        <authorList>
            <person name="Lanie J.A."/>
            <person name="Ng W.-L."/>
            <person name="Kazmierczak K.M."/>
            <person name="Andrzejewski T.M."/>
            <person name="Davidsen T.M."/>
            <person name="Wayne K.J."/>
            <person name="Tettelin H."/>
            <person name="Glass J.I."/>
            <person name="Rusch D."/>
            <person name="Podicherti R."/>
            <person name="Tsui H.-C.T."/>
            <person name="Winkler M.E."/>
        </authorList>
    </citation>
    <scope>NUCLEOTIDE SEQUENCE</scope>
</reference>
<evidence type="ECO:0000256" key="1">
    <source>
        <dbReference type="SAM" id="Coils"/>
    </source>
</evidence>
<name>A0A381W2C3_9ZZZZ</name>